<evidence type="ECO:0000313" key="1">
    <source>
        <dbReference type="EMBL" id="MBM6818054.1"/>
    </source>
</evidence>
<dbReference type="RefSeq" id="WP_204571766.1">
    <property type="nucleotide sequence ID" value="NZ_JACJLL010000006.1"/>
</dbReference>
<comment type="caution">
    <text evidence="1">The sequence shown here is derived from an EMBL/GenBank/DDBJ whole genome shotgun (WGS) entry which is preliminary data.</text>
</comment>
<accession>A0ABS2FCD8</accession>
<name>A0ABS2FCD8_9CLOT</name>
<sequence length="281" mass="33025">MLSIDEMKNIIKLKCINGNYYEMNFRIKHTFELGNMYVGNNSILYLIDNKYERKALNTISKLNNIKYDNIDMKKEFYKYLPQVKESFRTISGEIGIVIKKDEDLILLRDLLTYCKGRMSINEVSWILNSLYNIVCFINYNGLTHNGITVDNYFVSVKNHYGALLGGWWYAVERGKNILGVSKDISKRINYDINQDNKANSILDLESIKVIGRTFLDNNRSIVLSMDKNIHRNFMVWLEENSSDNPFHEYGKWRNISNKIQRENFIRFNIDKNDLYKSLGGN</sequence>
<reference evidence="1 2" key="1">
    <citation type="journal article" date="2021" name="Sci. Rep.">
        <title>The distribution of antibiotic resistance genes in chicken gut microbiota commensals.</title>
        <authorList>
            <person name="Juricova H."/>
            <person name="Matiasovicova J."/>
            <person name="Kubasova T."/>
            <person name="Cejkova D."/>
            <person name="Rychlik I."/>
        </authorList>
    </citation>
    <scope>NUCLEOTIDE SEQUENCE [LARGE SCALE GENOMIC DNA]</scope>
    <source>
        <strain evidence="1 2">An435</strain>
    </source>
</reference>
<organism evidence="1 2">
    <name type="scientific">Clostridium saudiense</name>
    <dbReference type="NCBI Taxonomy" id="1414720"/>
    <lineage>
        <taxon>Bacteria</taxon>
        <taxon>Bacillati</taxon>
        <taxon>Bacillota</taxon>
        <taxon>Clostridia</taxon>
        <taxon>Eubacteriales</taxon>
        <taxon>Clostridiaceae</taxon>
        <taxon>Clostridium</taxon>
    </lineage>
</organism>
<dbReference type="EMBL" id="JACJLL010000006">
    <property type="protein sequence ID" value="MBM6818054.1"/>
    <property type="molecule type" value="Genomic_DNA"/>
</dbReference>
<keyword evidence="2" id="KW-1185">Reference proteome</keyword>
<proteinExistence type="predicted"/>
<gene>
    <name evidence="1" type="ORF">H6A19_01660</name>
</gene>
<dbReference type="Proteomes" id="UP000767334">
    <property type="component" value="Unassembled WGS sequence"/>
</dbReference>
<protein>
    <submittedName>
        <fullName evidence="1">Uncharacterized protein</fullName>
    </submittedName>
</protein>
<evidence type="ECO:0000313" key="2">
    <source>
        <dbReference type="Proteomes" id="UP000767334"/>
    </source>
</evidence>